<dbReference type="PANTHER" id="PTHR37316:SF1">
    <property type="entry name" value="TEICHOIC ACID GLYCEROL-PHOSPHATE PRIMASE"/>
    <property type="match status" value="1"/>
</dbReference>
<evidence type="ECO:0000259" key="7">
    <source>
        <dbReference type="Pfam" id="PF00535"/>
    </source>
</evidence>
<dbReference type="Gene3D" id="3.40.50.12580">
    <property type="match status" value="1"/>
</dbReference>
<dbReference type="AlphaFoldDB" id="A0A415GB40"/>
<comment type="subcellular location">
    <subcellularLocation>
        <location evidence="1">Cell membrane</location>
        <topology evidence="1">Peripheral membrane protein</topology>
    </subcellularLocation>
</comment>
<keyword evidence="3" id="KW-1003">Cell membrane</keyword>
<organism evidence="8 9">
    <name type="scientific">Anaerobutyricum hallii</name>
    <dbReference type="NCBI Taxonomy" id="39488"/>
    <lineage>
        <taxon>Bacteria</taxon>
        <taxon>Bacillati</taxon>
        <taxon>Bacillota</taxon>
        <taxon>Clostridia</taxon>
        <taxon>Lachnospirales</taxon>
        <taxon>Lachnospiraceae</taxon>
        <taxon>Anaerobutyricum</taxon>
    </lineage>
</organism>
<comment type="similarity">
    <text evidence="2">Belongs to the CDP-glycerol glycerophosphotransferase family.</text>
</comment>
<dbReference type="GO" id="GO:0005886">
    <property type="term" value="C:plasma membrane"/>
    <property type="evidence" value="ECO:0007669"/>
    <property type="project" value="UniProtKB-SubCell"/>
</dbReference>
<keyword evidence="6" id="KW-0472">Membrane</keyword>
<dbReference type="GO" id="GO:0047355">
    <property type="term" value="F:CDP-glycerol glycerophosphotransferase activity"/>
    <property type="evidence" value="ECO:0007669"/>
    <property type="project" value="InterPro"/>
</dbReference>
<evidence type="ECO:0000256" key="5">
    <source>
        <dbReference type="ARBA" id="ARBA00022944"/>
    </source>
</evidence>
<dbReference type="InterPro" id="IPR051612">
    <property type="entry name" value="Teichoic_Acid_Biosynth"/>
</dbReference>
<evidence type="ECO:0000256" key="4">
    <source>
        <dbReference type="ARBA" id="ARBA00022679"/>
    </source>
</evidence>
<dbReference type="InterPro" id="IPR029044">
    <property type="entry name" value="Nucleotide-diphossugar_trans"/>
</dbReference>
<accession>A0A415GB40</accession>
<evidence type="ECO:0000313" key="9">
    <source>
        <dbReference type="Proteomes" id="UP000283497"/>
    </source>
</evidence>
<reference evidence="8 9" key="1">
    <citation type="submission" date="2018-08" db="EMBL/GenBank/DDBJ databases">
        <title>A genome reference for cultivated species of the human gut microbiota.</title>
        <authorList>
            <person name="Zou Y."/>
            <person name="Xue W."/>
            <person name="Luo G."/>
        </authorList>
    </citation>
    <scope>NUCLEOTIDE SEQUENCE [LARGE SCALE GENOMIC DNA]</scope>
    <source>
        <strain evidence="8 9">AF45-14BH</strain>
    </source>
</reference>
<proteinExistence type="inferred from homology"/>
<dbReference type="Proteomes" id="UP000283497">
    <property type="component" value="Unassembled WGS sequence"/>
</dbReference>
<feature type="domain" description="Glycosyltransferase 2-like" evidence="7">
    <location>
        <begin position="11"/>
        <end position="174"/>
    </location>
</feature>
<dbReference type="Gene3D" id="3.40.50.11820">
    <property type="match status" value="1"/>
</dbReference>
<gene>
    <name evidence="8" type="ORF">DW068_01155</name>
</gene>
<dbReference type="SUPFAM" id="SSF53756">
    <property type="entry name" value="UDP-Glycosyltransferase/glycogen phosphorylase"/>
    <property type="match status" value="1"/>
</dbReference>
<dbReference type="EMBL" id="QRNJ01000002">
    <property type="protein sequence ID" value="RHK42242.1"/>
    <property type="molecule type" value="Genomic_DNA"/>
</dbReference>
<dbReference type="CDD" id="cd00761">
    <property type="entry name" value="Glyco_tranf_GTA_type"/>
    <property type="match status" value="1"/>
</dbReference>
<dbReference type="Pfam" id="PF04464">
    <property type="entry name" value="Glyphos_transf"/>
    <property type="match status" value="1"/>
</dbReference>
<evidence type="ECO:0000256" key="2">
    <source>
        <dbReference type="ARBA" id="ARBA00010488"/>
    </source>
</evidence>
<dbReference type="PANTHER" id="PTHR37316">
    <property type="entry name" value="TEICHOIC ACID GLYCEROL-PHOSPHATE PRIMASE"/>
    <property type="match status" value="1"/>
</dbReference>
<sequence length="947" mass="109927">MIRMDHMKKISVIIAAYNAEEYLSETLDSIFLQTMNDSEYEVIIINDGSSDSTLDILNCYKQTYSNLIIIDKENGGPSSARNAGLDIAKGEYVFFFDADDILEGDALSTMYETASEKQADLLIGKYDIFNRHTTIAIHNLDDLIELEEIDKYNTDILWTFSLSNKLFRRDLIEKFNLRLPPVSYSEDGAFLTQFLYRSSKIVGLDYIIFHYRRYDDMNSITASISPSKIRDYITAHQIILASAEESFLRDYPEYNTIEEAREQNSDIHNYLNTIIQKQLQIMLNQFYIQFWSLDSDTVQLLVDEINNKLKILDMRVISTLSLSFPEFSLYDIKASQEDVLKNAFFTAVLYGDLANKDNFIKSLDSLEKQNLIFMKIVVPSSMKTDIEKEGMLQGNLFFEDSNSKEELFVSALNNTQTPYITFCDAEIIYATGIFRFAYRQLIKQQYDFISEGIYHKEYEQPQPLLLSKIAYTSLRNGRKNNPCLSMDATLANKFFCVDFVRKLHLDFGKELPELIKLCYMEGYYLYRLDGMLLYNNRETTFIDYIATEKTLPFIKEYLKDKPITLNSPEILYAPAESGKKFRLLPDKTEEDQAWNKKAASFQKKPLKNQVLFVSPRADGHLEGNAKALYPFIKGKKVICAKRLPHDPETALEMTEVILTSKVIVTDDYVKYLRYFPLRPEQRVIQLWHACGAFKKFGQRGTNMSLPEDRATHAQYNLVCVSGENLRSIYADAFDVNYNKVKALGCPRTDDYFNKRLINKTKRKIYFRHPSLIGKSVIVYAPTFRDVGCDRSEFHPELDFDRLSKDLLPNQILLICPHPVMKNDILPKKYKNIRVMRDFSTNDYMLISDMLITDYSSVIFEYALLRKPIAFFCYDLPTYDRGFYLNYPEDLPGDIYTNQDELTDYLTHPEKHILTDKMNSFVEKYMSACDGHSCERIAALINSYMEGK</sequence>
<dbReference type="InterPro" id="IPR043149">
    <property type="entry name" value="TagF_N"/>
</dbReference>
<dbReference type="InterPro" id="IPR001173">
    <property type="entry name" value="Glyco_trans_2-like"/>
</dbReference>
<evidence type="ECO:0000256" key="6">
    <source>
        <dbReference type="ARBA" id="ARBA00023136"/>
    </source>
</evidence>
<dbReference type="Gene3D" id="3.90.550.10">
    <property type="entry name" value="Spore Coat Polysaccharide Biosynthesis Protein SpsA, Chain A"/>
    <property type="match status" value="1"/>
</dbReference>
<dbReference type="InterPro" id="IPR043148">
    <property type="entry name" value="TagF_C"/>
</dbReference>
<evidence type="ECO:0000256" key="3">
    <source>
        <dbReference type="ARBA" id="ARBA00022475"/>
    </source>
</evidence>
<evidence type="ECO:0000256" key="1">
    <source>
        <dbReference type="ARBA" id="ARBA00004202"/>
    </source>
</evidence>
<dbReference type="SUPFAM" id="SSF53448">
    <property type="entry name" value="Nucleotide-diphospho-sugar transferases"/>
    <property type="match status" value="1"/>
</dbReference>
<keyword evidence="5" id="KW-0777">Teichoic acid biosynthesis</keyword>
<keyword evidence="4 8" id="KW-0808">Transferase</keyword>
<dbReference type="InterPro" id="IPR007554">
    <property type="entry name" value="Glycerophosphate_synth"/>
</dbReference>
<dbReference type="GO" id="GO:0019350">
    <property type="term" value="P:teichoic acid biosynthetic process"/>
    <property type="evidence" value="ECO:0007669"/>
    <property type="project" value="UniProtKB-KW"/>
</dbReference>
<dbReference type="Pfam" id="PF00535">
    <property type="entry name" value="Glycos_transf_2"/>
    <property type="match status" value="1"/>
</dbReference>
<protein>
    <submittedName>
        <fullName evidence="8">Glycosyltransferase</fullName>
    </submittedName>
</protein>
<evidence type="ECO:0000313" key="8">
    <source>
        <dbReference type="EMBL" id="RHK42242.1"/>
    </source>
</evidence>
<name>A0A415GB40_9FIRM</name>
<comment type="caution">
    <text evidence="8">The sequence shown here is derived from an EMBL/GenBank/DDBJ whole genome shotgun (WGS) entry which is preliminary data.</text>
</comment>